<proteinExistence type="predicted"/>
<reference evidence="1 2" key="1">
    <citation type="submission" date="2021-03" db="EMBL/GenBank/DDBJ databases">
        <title>Complete genome sequence of Streptomyces cyanogenus S136, producer of anticancer angucycline landomycin A.</title>
        <authorList>
            <person name="Hrab P."/>
            <person name="Ruckert C."/>
            <person name="Busche T."/>
            <person name="Ostash I."/>
            <person name="Kalinowski J."/>
            <person name="Fedorenko V."/>
            <person name="Yushchuk O."/>
            <person name="Ostash B."/>
        </authorList>
    </citation>
    <scope>NUCLEOTIDE SEQUENCE [LARGE SCALE GENOMIC DNA]</scope>
    <source>
        <strain evidence="1 2">S136</strain>
    </source>
</reference>
<organism evidence="1 2">
    <name type="scientific">Streptomyces cyanogenus</name>
    <dbReference type="NCBI Taxonomy" id="80860"/>
    <lineage>
        <taxon>Bacteria</taxon>
        <taxon>Bacillati</taxon>
        <taxon>Actinomycetota</taxon>
        <taxon>Actinomycetes</taxon>
        <taxon>Kitasatosporales</taxon>
        <taxon>Streptomycetaceae</taxon>
        <taxon>Streptomyces</taxon>
    </lineage>
</organism>
<gene>
    <name evidence="1" type="ORF">S1361_03895</name>
</gene>
<evidence type="ECO:0000313" key="2">
    <source>
        <dbReference type="Proteomes" id="UP000663908"/>
    </source>
</evidence>
<keyword evidence="2" id="KW-1185">Reference proteome</keyword>
<sequence length="39" mass="4125">MGAAAESRNVQERPRGVLRVAGVGGKDLHTSLRVAGHDR</sequence>
<protein>
    <submittedName>
        <fullName evidence="1">Uncharacterized protein</fullName>
    </submittedName>
</protein>
<evidence type="ECO:0000313" key="1">
    <source>
        <dbReference type="EMBL" id="QTD96475.1"/>
    </source>
</evidence>
<dbReference type="Proteomes" id="UP000663908">
    <property type="component" value="Chromosome"/>
</dbReference>
<accession>A0ABX7TIR4</accession>
<dbReference type="EMBL" id="CP071839">
    <property type="protein sequence ID" value="QTD96475.1"/>
    <property type="molecule type" value="Genomic_DNA"/>
</dbReference>
<name>A0ABX7TIR4_STRCY</name>